<feature type="transmembrane region" description="Helical" evidence="1">
    <location>
        <begin position="146"/>
        <end position="164"/>
    </location>
</feature>
<dbReference type="RefSeq" id="WP_194561636.1">
    <property type="nucleotide sequence ID" value="NZ_JADKPV010000001.1"/>
</dbReference>
<sequence>MIRVGVDRMNEQRKKIIVAEIKYWKQSKLLPDQYCDFLLALYSQGDEKETEEITVKDSLKEQEKSKMWNRVLWLGIIGAALLVSLFLLPDQQVLMTSFVTLFALFLFVGGKLFNKGDNDARPVLFAIASLLLLSVSLHSWDAFFPSNTFILIGLLILNCVLWLGIGRKHQLLFFTISGYVGLVLIGIFLVL</sequence>
<protein>
    <submittedName>
        <fullName evidence="2">Uncharacterized protein</fullName>
    </submittedName>
</protein>
<keyword evidence="3" id="KW-1185">Reference proteome</keyword>
<reference evidence="2" key="1">
    <citation type="submission" date="2020-11" db="EMBL/GenBank/DDBJ databases">
        <title>Multidrug resistant novel bacterium Savagea serpentis sp. nov., isolated from the scats of a vine snake (Ahaetulla nasuta).</title>
        <authorList>
            <person name="Venkata Ramana V."/>
            <person name="Vikas Patil S."/>
            <person name="Yogita Lugani V."/>
        </authorList>
    </citation>
    <scope>NUCLEOTIDE SEQUENCE</scope>
    <source>
        <strain evidence="2">SN6</strain>
    </source>
</reference>
<dbReference type="AlphaFoldDB" id="A0A8J7GJW5"/>
<name>A0A8J7GJW5_9BACL</name>
<keyword evidence="1" id="KW-0472">Membrane</keyword>
<evidence type="ECO:0000313" key="3">
    <source>
        <dbReference type="Proteomes" id="UP000622653"/>
    </source>
</evidence>
<feature type="transmembrane region" description="Helical" evidence="1">
    <location>
        <begin position="171"/>
        <end position="190"/>
    </location>
</feature>
<feature type="transmembrane region" description="Helical" evidence="1">
    <location>
        <begin position="94"/>
        <end position="113"/>
    </location>
</feature>
<evidence type="ECO:0000313" key="2">
    <source>
        <dbReference type="EMBL" id="MBF4500183.1"/>
    </source>
</evidence>
<keyword evidence="1" id="KW-1133">Transmembrane helix</keyword>
<keyword evidence="1" id="KW-0812">Transmembrane</keyword>
<dbReference type="Proteomes" id="UP000622653">
    <property type="component" value="Unassembled WGS sequence"/>
</dbReference>
<comment type="caution">
    <text evidence="2">The sequence shown here is derived from an EMBL/GenBank/DDBJ whole genome shotgun (WGS) entry which is preliminary data.</text>
</comment>
<gene>
    <name evidence="2" type="ORF">IRY55_02310</name>
</gene>
<accession>A0A8J7GJW5</accession>
<dbReference type="EMBL" id="JADKPV010000001">
    <property type="protein sequence ID" value="MBF4500183.1"/>
    <property type="molecule type" value="Genomic_DNA"/>
</dbReference>
<proteinExistence type="predicted"/>
<feature type="transmembrane region" description="Helical" evidence="1">
    <location>
        <begin position="120"/>
        <end position="140"/>
    </location>
</feature>
<feature type="transmembrane region" description="Helical" evidence="1">
    <location>
        <begin position="71"/>
        <end position="88"/>
    </location>
</feature>
<evidence type="ECO:0000256" key="1">
    <source>
        <dbReference type="SAM" id="Phobius"/>
    </source>
</evidence>
<organism evidence="2 3">
    <name type="scientific">Savagea serpentis</name>
    <dbReference type="NCBI Taxonomy" id="2785297"/>
    <lineage>
        <taxon>Bacteria</taxon>
        <taxon>Bacillati</taxon>
        <taxon>Bacillota</taxon>
        <taxon>Bacilli</taxon>
        <taxon>Bacillales</taxon>
        <taxon>Caryophanaceae</taxon>
        <taxon>Savagea</taxon>
    </lineage>
</organism>